<keyword evidence="2" id="KW-1185">Reference proteome</keyword>
<proteinExistence type="predicted"/>
<comment type="caution">
    <text evidence="1">The sequence shown here is derived from an EMBL/GenBank/DDBJ whole genome shotgun (WGS) entry which is preliminary data.</text>
</comment>
<dbReference type="EMBL" id="JBEPAZ010000054">
    <property type="protein sequence ID" value="MER6433229.1"/>
    <property type="molecule type" value="Genomic_DNA"/>
</dbReference>
<accession>A0ABV1UHN6</accession>
<dbReference type="RefSeq" id="WP_352065483.1">
    <property type="nucleotide sequence ID" value="NZ_JBEPAZ010000054.1"/>
</dbReference>
<name>A0ABV1UHN6_9ACTN</name>
<organism evidence="1 2">
    <name type="scientific">Streptomyces sp. 900105245</name>
    <dbReference type="NCBI Taxonomy" id="3154379"/>
    <lineage>
        <taxon>Bacteria</taxon>
        <taxon>Bacillati</taxon>
        <taxon>Actinomycetota</taxon>
        <taxon>Actinomycetes</taxon>
        <taxon>Kitasatosporales</taxon>
        <taxon>Streptomycetaceae</taxon>
        <taxon>Streptomyces</taxon>
    </lineage>
</organism>
<protein>
    <submittedName>
        <fullName evidence="1">Uncharacterized protein</fullName>
    </submittedName>
</protein>
<evidence type="ECO:0000313" key="2">
    <source>
        <dbReference type="Proteomes" id="UP001470023"/>
    </source>
</evidence>
<reference evidence="1 2" key="1">
    <citation type="submission" date="2024-06" db="EMBL/GenBank/DDBJ databases">
        <title>The Natural Products Discovery Center: Release of the First 8490 Sequenced Strains for Exploring Actinobacteria Biosynthetic Diversity.</title>
        <authorList>
            <person name="Kalkreuter E."/>
            <person name="Kautsar S.A."/>
            <person name="Yang D."/>
            <person name="Bader C.D."/>
            <person name="Teijaro C.N."/>
            <person name="Fluegel L."/>
            <person name="Davis C.M."/>
            <person name="Simpson J.R."/>
            <person name="Lauterbach L."/>
            <person name="Steele A.D."/>
            <person name="Gui C."/>
            <person name="Meng S."/>
            <person name="Li G."/>
            <person name="Viehrig K."/>
            <person name="Ye F."/>
            <person name="Su P."/>
            <person name="Kiefer A.F."/>
            <person name="Nichols A."/>
            <person name="Cepeda A.J."/>
            <person name="Yan W."/>
            <person name="Fan B."/>
            <person name="Jiang Y."/>
            <person name="Adhikari A."/>
            <person name="Zheng C.-J."/>
            <person name="Schuster L."/>
            <person name="Cowan T.M."/>
            <person name="Smanski M.J."/>
            <person name="Chevrette M.G."/>
            <person name="De Carvalho L.P.S."/>
            <person name="Shen B."/>
        </authorList>
    </citation>
    <scope>NUCLEOTIDE SEQUENCE [LARGE SCALE GENOMIC DNA]</scope>
    <source>
        <strain evidence="1 2">NPDC001166</strain>
    </source>
</reference>
<dbReference type="Proteomes" id="UP001470023">
    <property type="component" value="Unassembled WGS sequence"/>
</dbReference>
<evidence type="ECO:0000313" key="1">
    <source>
        <dbReference type="EMBL" id="MER6433229.1"/>
    </source>
</evidence>
<gene>
    <name evidence="1" type="ORF">ABT272_36730</name>
</gene>
<sequence length="270" mass="29980">MEKQQTRYVLGKRAQDGRYPVTVEGTPTGTVHRRHGSWYATIPGHRIEARFRNRFDAAEHLVTLTDRGIRPTVPAPGDRSAVGLDMRTAGTGLAATRTYQHLVPDLRPTLPNLIRAVEATARLAQLGWTPLEGYPGADQGWLMECRLCDWKGHRFWSHLRGRNGDQTPRPINRHPGCIPVADMRDALLNLGQERRRTCACLVTHPTTVEAARTVLNELGKALRDGAMLSATIHARALLEPCPASTLRAAALRLAHNQRTRARRSIGQPVT</sequence>